<evidence type="ECO:0000256" key="2">
    <source>
        <dbReference type="ARBA" id="ARBA00022448"/>
    </source>
</evidence>
<gene>
    <name evidence="7" type="ORF">CC85DRAFT_326518</name>
</gene>
<evidence type="ECO:0000313" key="8">
    <source>
        <dbReference type="Proteomes" id="UP000053611"/>
    </source>
</evidence>
<dbReference type="InterPro" id="IPR011987">
    <property type="entry name" value="ATPase_V1-cplx_hsu_C"/>
</dbReference>
<keyword evidence="3 5" id="KW-0375">Hydrogen ion transport</keyword>
<evidence type="ECO:0000256" key="4">
    <source>
        <dbReference type="ARBA" id="ARBA00023065"/>
    </source>
</evidence>
<dbReference type="InterPro" id="IPR038497">
    <property type="entry name" value="ATPase_V1-cplx_hsu_C_sf"/>
</dbReference>
<dbReference type="Gene3D" id="1.25.40.150">
    <property type="entry name" value="V-type ATPase, subunit H, C-terminal domain"/>
    <property type="match status" value="1"/>
</dbReference>
<keyword evidence="4 5" id="KW-0406">Ion transport</keyword>
<dbReference type="Proteomes" id="UP000053611">
    <property type="component" value="Unassembled WGS sequence"/>
</dbReference>
<organism evidence="7 8">
    <name type="scientific">Cutaneotrichosporon oleaginosum</name>
    <dbReference type="NCBI Taxonomy" id="879819"/>
    <lineage>
        <taxon>Eukaryota</taxon>
        <taxon>Fungi</taxon>
        <taxon>Dikarya</taxon>
        <taxon>Basidiomycota</taxon>
        <taxon>Agaricomycotina</taxon>
        <taxon>Tremellomycetes</taxon>
        <taxon>Trichosporonales</taxon>
        <taxon>Trichosporonaceae</taxon>
        <taxon>Cutaneotrichosporon</taxon>
    </lineage>
</organism>
<keyword evidence="8" id="KW-1185">Reference proteome</keyword>
<accession>A0A0J0XTE6</accession>
<dbReference type="InterPro" id="IPR016024">
    <property type="entry name" value="ARM-type_fold"/>
</dbReference>
<dbReference type="AlphaFoldDB" id="A0A0J0XTE6"/>
<evidence type="ECO:0000256" key="5">
    <source>
        <dbReference type="PIRNR" id="PIRNR032184"/>
    </source>
</evidence>
<dbReference type="PANTHER" id="PTHR10698">
    <property type="entry name" value="V-TYPE PROTON ATPASE SUBUNIT H"/>
    <property type="match status" value="1"/>
</dbReference>
<dbReference type="RefSeq" id="XP_018280864.1">
    <property type="nucleotide sequence ID" value="XM_018426472.1"/>
</dbReference>
<dbReference type="InterPro" id="IPR011989">
    <property type="entry name" value="ARM-like"/>
</dbReference>
<dbReference type="Pfam" id="PF11698">
    <property type="entry name" value="V-ATPase_H_C"/>
    <property type="match status" value="1"/>
</dbReference>
<comment type="function">
    <text evidence="5">Subunit of the V1 complex of vacuolar(H+)-ATPase (V-ATPase), a multisubunit enzyme composed of a peripheral complex (V1) that hydrolyzes ATP and a membrane integral complex (V0) that translocates protons. V-ATPase is responsible for acidifying and maintaining the pH of intracellular compartments.</text>
</comment>
<dbReference type="GO" id="GO:0000221">
    <property type="term" value="C:vacuolar proton-transporting V-type ATPase, V1 domain"/>
    <property type="evidence" value="ECO:0007669"/>
    <property type="project" value="UniProtKB-UniRule"/>
</dbReference>
<reference evidence="7 8" key="1">
    <citation type="submission" date="2015-03" db="EMBL/GenBank/DDBJ databases">
        <title>Genomics and transcriptomics of the oil-accumulating basidiomycete yeast T. oleaginosus allow insights into substrate utilization and the diverse evolutionary trajectories of mating systems in fungi.</title>
        <authorList>
            <consortium name="DOE Joint Genome Institute"/>
            <person name="Kourist R."/>
            <person name="Kracht O."/>
            <person name="Bracharz F."/>
            <person name="Lipzen A."/>
            <person name="Nolan M."/>
            <person name="Ohm R."/>
            <person name="Grigoriev I."/>
            <person name="Sun S."/>
            <person name="Heitman J."/>
            <person name="Bruck T."/>
            <person name="Nowrousian M."/>
        </authorList>
    </citation>
    <scope>NUCLEOTIDE SEQUENCE [LARGE SCALE GENOMIC DNA]</scope>
    <source>
        <strain evidence="7 8">IBC0246</strain>
    </source>
</reference>
<dbReference type="Gene3D" id="1.25.10.10">
    <property type="entry name" value="Leucine-rich Repeat Variant"/>
    <property type="match status" value="1"/>
</dbReference>
<dbReference type="STRING" id="879819.A0A0J0XTE6"/>
<comment type="similarity">
    <text evidence="1 5">Belongs to the V-ATPase H subunit family.</text>
</comment>
<dbReference type="EMBL" id="KQ087187">
    <property type="protein sequence ID" value="KLT44373.1"/>
    <property type="molecule type" value="Genomic_DNA"/>
</dbReference>
<evidence type="ECO:0000256" key="3">
    <source>
        <dbReference type="ARBA" id="ARBA00022781"/>
    </source>
</evidence>
<proteinExistence type="inferred from homology"/>
<name>A0A0J0XTE6_9TREE</name>
<evidence type="ECO:0000313" key="7">
    <source>
        <dbReference type="EMBL" id="KLT44373.1"/>
    </source>
</evidence>
<dbReference type="GO" id="GO:0000329">
    <property type="term" value="C:fungal-type vacuole membrane"/>
    <property type="evidence" value="ECO:0007669"/>
    <property type="project" value="TreeGrafter"/>
</dbReference>
<keyword evidence="2 5" id="KW-0813">Transport</keyword>
<dbReference type="SUPFAM" id="SSF48371">
    <property type="entry name" value="ARM repeat"/>
    <property type="match status" value="1"/>
</dbReference>
<dbReference type="InterPro" id="IPR004908">
    <property type="entry name" value="ATPase_V1-cplx_hsu"/>
</dbReference>
<dbReference type="PIRSF" id="PIRSF032184">
    <property type="entry name" value="ATPase_V1_H"/>
    <property type="match status" value="1"/>
</dbReference>
<dbReference type="OrthoDB" id="10263554at2759"/>
<feature type="domain" description="ATPase V1 complex subunit H C-terminal" evidence="6">
    <location>
        <begin position="325"/>
        <end position="442"/>
    </location>
</feature>
<evidence type="ECO:0000256" key="1">
    <source>
        <dbReference type="ARBA" id="ARBA00008613"/>
    </source>
</evidence>
<protein>
    <recommendedName>
        <fullName evidence="5">V-type proton ATPase subunit H</fullName>
    </recommendedName>
</protein>
<comment type="subunit">
    <text evidence="5">V-ATPase is a heteromultimeric enzyme made up of two complexes: the ATP-hydrolytic V1 complex and the proton translocation V0 complex.</text>
</comment>
<dbReference type="GeneID" id="28987075"/>
<sequence length="444" mass="50461">MTAVEAIPPPFFSPYLDDQLSKLAARQIPWEGYQRAKLLSQEECTLIRSLDKLPVSQRGHKIATEGAQYAKLYIDLLRKLQRVDTVQAVLVSISVMLADMSAYHYFHDLRKENPLDPYQPIVKCLTMDTDEEFVHLESLRILALLIATDPNDFPGELLPTLLTSLASFINGPHLQSRDIATQVLNAVLGKKQFRSAVWKQGDCISGLVKWLKDNISPQQQYGAISCIWQLSFEQNAAEGLDKKYDIVALFTEIAKSAVKEKVIRVIVATFRNLLTLAPAQNLPSMFVVRLLPFVDSLTERKWSDEDVVEDLQFLKEELKERLEGLTTFDEYVSELESGHLVWSPAHESDDFWRLEVGRIQTEANGKLVRRLIELLNTSRDPVVLAVACNDVAKFVKYGGEKSKQLINEGNGKTRVMQLMTSDNPDVRYWALMAVQQIMSQHWLK</sequence>
<dbReference type="GO" id="GO:0046961">
    <property type="term" value="F:proton-transporting ATPase activity, rotational mechanism"/>
    <property type="evidence" value="ECO:0007669"/>
    <property type="project" value="UniProtKB-UniRule"/>
</dbReference>
<evidence type="ECO:0000259" key="6">
    <source>
        <dbReference type="Pfam" id="PF11698"/>
    </source>
</evidence>
<dbReference type="Pfam" id="PF03224">
    <property type="entry name" value="V-ATPase_H_N"/>
    <property type="match status" value="1"/>
</dbReference>
<dbReference type="PANTHER" id="PTHR10698:SF0">
    <property type="entry name" value="V-TYPE PROTON ATPASE SUBUNIT H"/>
    <property type="match status" value="1"/>
</dbReference>